<dbReference type="InterPro" id="IPR027417">
    <property type="entry name" value="P-loop_NTPase"/>
</dbReference>
<dbReference type="SUPFAM" id="SSF52540">
    <property type="entry name" value="P-loop containing nucleoside triphosphate hydrolases"/>
    <property type="match status" value="1"/>
</dbReference>
<evidence type="ECO:0000313" key="1">
    <source>
        <dbReference type="EMBL" id="CDM98329.1"/>
    </source>
</evidence>
<dbReference type="Proteomes" id="UP000032946">
    <property type="component" value="Chromosome"/>
</dbReference>
<dbReference type="EMBL" id="FO818640">
    <property type="protein sequence ID" value="CDM98329.1"/>
    <property type="molecule type" value="Genomic_DNA"/>
</dbReference>
<reference evidence="1 2" key="1">
    <citation type="submission" date="2014-02" db="EMBL/GenBank/DDBJ databases">
        <authorList>
            <person name="Genoscope - CEA"/>
        </authorList>
    </citation>
    <scope>NUCLEOTIDE SEQUENCE [LARGE SCALE GENOMIC DNA]</scope>
    <source>
        <strain evidence="1 2">PCC 8005</strain>
    </source>
</reference>
<evidence type="ECO:0000313" key="2">
    <source>
        <dbReference type="Proteomes" id="UP000032946"/>
    </source>
</evidence>
<gene>
    <name evidence="1" type="ORF">ARTHRO_60930</name>
</gene>
<organism evidence="1 2">
    <name type="scientific">Limnospira indica PCC 8005</name>
    <dbReference type="NCBI Taxonomy" id="376219"/>
    <lineage>
        <taxon>Bacteria</taxon>
        <taxon>Bacillati</taxon>
        <taxon>Cyanobacteriota</taxon>
        <taxon>Cyanophyceae</taxon>
        <taxon>Oscillatoriophycideae</taxon>
        <taxon>Oscillatoriales</taxon>
        <taxon>Sirenicapillariaceae</taxon>
        <taxon>Limnospira</taxon>
    </lineage>
</organism>
<keyword evidence="2" id="KW-1185">Reference proteome</keyword>
<sequence>MTSVWKNPFRQELQKLNVTMLGPGGVGKTSLLAAMYDQFDNVSQDLQLLAVGQSKFELDTRLKELKSMVESSSSIKVQDGVSGTKSKPRSFKFEFGQTGTAPVLEINFQDYPGGWLEEDEHKNKVKDLIRDSVAVLIPINTPPLMEREGKYHEKFNQPTQLNDLFKNIYKDLDSPRLVILAPVKCEKYIKNPPELFRKVREGYQKMLNQFASENLLPKVAVAITPVQTVGSVVFSRFEEIDEQPIFYYRKPQPTDPYQPQNTEVPLRYLLRFLLKLHLDRRRASIFTIIPDFLGQQVGLSNNERLINAVSRFAEPRNDEAEIVQGIEWLKL</sequence>
<name>A0A9P1KJF6_9CYAN</name>
<dbReference type="AlphaFoldDB" id="A0A9P1KJF6"/>
<accession>A0A9P1KJF6</accession>
<protein>
    <submittedName>
        <fullName evidence="1">Uncharacterized protein</fullName>
    </submittedName>
</protein>
<proteinExistence type="predicted"/>
<dbReference type="RefSeq" id="WP_006669001.1">
    <property type="nucleotide sequence ID" value="NZ_FO818640.1"/>
</dbReference>